<evidence type="ECO:0000313" key="1">
    <source>
        <dbReference type="EMBL" id="KAL3318050.1"/>
    </source>
</evidence>
<dbReference type="AlphaFoldDB" id="A0ABD2QEZ6"/>
<reference evidence="1 2" key="1">
    <citation type="submission" date="2024-11" db="EMBL/GenBank/DDBJ databases">
        <title>Adaptive evolution of stress response genes in parasites aligns with host niche diversity.</title>
        <authorList>
            <person name="Hahn C."/>
            <person name="Resl P."/>
        </authorList>
    </citation>
    <scope>NUCLEOTIDE SEQUENCE [LARGE SCALE GENOMIC DNA]</scope>
    <source>
        <strain evidence="1">EGGRZ-B1_66</strain>
        <tissue evidence="1">Body</tissue>
    </source>
</reference>
<sequence length="443" mass="51185">MATAPATPIVDVKRINLSVPELPKSELTTPVLPTSELPTSDQSTPDEIDEFLVVLCSNPKWLEEWRNGNKSKLRVARSIFFMLKDFRIDSILEIPSAIIPETNLENKEFGINGYKQLMEDLLNALLCSEYDIYRKINMISQIINDECRPNTLNPDSDSRDTLLAEAKQFALTKFVSLLNNNTNNEGLVINTAEMKLYKRENKILRKRRPSNVLSTHNVKSLFDAIKDSNSKKNWLESPGAKDFLWRMFSLLNCNEIAAAMEDRKPFCDGNLAKQLVEIRHFIDELTEKESSLIMNEYKNLMDRVLRFLFCCDLSVSDKWSMLKECLKVDTKYADLGRVVPTKYSRNRDANAKTILNKIKSTITENEQQNDPRLAVQQNIAMMDLIVRGIAIWNKDLPKLHDEYLAMQRRMRAIEETRKNYLIEMDDHEFKEPVELTALHLKTS</sequence>
<dbReference type="Proteomes" id="UP001626550">
    <property type="component" value="Unassembled WGS sequence"/>
</dbReference>
<proteinExistence type="predicted"/>
<keyword evidence="2" id="KW-1185">Reference proteome</keyword>
<protein>
    <submittedName>
        <fullName evidence="1">Uncharacterized protein</fullName>
    </submittedName>
</protein>
<comment type="caution">
    <text evidence="1">The sequence shown here is derived from an EMBL/GenBank/DDBJ whole genome shotgun (WGS) entry which is preliminary data.</text>
</comment>
<accession>A0ABD2QEZ6</accession>
<name>A0ABD2QEZ6_9PLAT</name>
<evidence type="ECO:0000313" key="2">
    <source>
        <dbReference type="Proteomes" id="UP001626550"/>
    </source>
</evidence>
<dbReference type="EMBL" id="JBJKFK010000293">
    <property type="protein sequence ID" value="KAL3318050.1"/>
    <property type="molecule type" value="Genomic_DNA"/>
</dbReference>
<organism evidence="1 2">
    <name type="scientific">Cichlidogyrus casuarinus</name>
    <dbReference type="NCBI Taxonomy" id="1844966"/>
    <lineage>
        <taxon>Eukaryota</taxon>
        <taxon>Metazoa</taxon>
        <taxon>Spiralia</taxon>
        <taxon>Lophotrochozoa</taxon>
        <taxon>Platyhelminthes</taxon>
        <taxon>Monogenea</taxon>
        <taxon>Monopisthocotylea</taxon>
        <taxon>Dactylogyridea</taxon>
        <taxon>Ancyrocephalidae</taxon>
        <taxon>Cichlidogyrus</taxon>
    </lineage>
</organism>
<gene>
    <name evidence="1" type="ORF">Ciccas_003282</name>
</gene>